<feature type="domain" description="SMP-30/Gluconolactonase/LRE-like region" evidence="1">
    <location>
        <begin position="155"/>
        <end position="331"/>
    </location>
</feature>
<evidence type="ECO:0000313" key="3">
    <source>
        <dbReference type="Proteomes" id="UP000316270"/>
    </source>
</evidence>
<protein>
    <recommendedName>
        <fullName evidence="1">SMP-30/Gluconolactonase/LRE-like region domain-containing protein</fullName>
    </recommendedName>
</protein>
<reference evidence="2 3" key="1">
    <citation type="submission" date="2019-07" db="EMBL/GenBank/DDBJ databases">
        <title>Finished genome of Venturia effusa.</title>
        <authorList>
            <person name="Young C.A."/>
            <person name="Cox M.P."/>
            <person name="Ganley A.R.D."/>
            <person name="David W.J."/>
        </authorList>
    </citation>
    <scope>NUCLEOTIDE SEQUENCE [LARGE SCALE GENOMIC DNA]</scope>
    <source>
        <strain evidence="3">albino</strain>
    </source>
</reference>
<dbReference type="InterPro" id="IPR052988">
    <property type="entry name" value="Oryzine_lactonohydrolase"/>
</dbReference>
<organism evidence="2 3">
    <name type="scientific">Venturia effusa</name>
    <dbReference type="NCBI Taxonomy" id="50376"/>
    <lineage>
        <taxon>Eukaryota</taxon>
        <taxon>Fungi</taxon>
        <taxon>Dikarya</taxon>
        <taxon>Ascomycota</taxon>
        <taxon>Pezizomycotina</taxon>
        <taxon>Dothideomycetes</taxon>
        <taxon>Pleosporomycetidae</taxon>
        <taxon>Venturiales</taxon>
        <taxon>Venturiaceae</taxon>
        <taxon>Venturia</taxon>
    </lineage>
</organism>
<name>A0A517LP22_9PEZI</name>
<keyword evidence="3" id="KW-1185">Reference proteome</keyword>
<dbReference type="Pfam" id="PF08450">
    <property type="entry name" value="SGL"/>
    <property type="match status" value="1"/>
</dbReference>
<dbReference type="AlphaFoldDB" id="A0A517LP22"/>
<dbReference type="EMBL" id="CP042201">
    <property type="protein sequence ID" value="QDS77369.1"/>
    <property type="molecule type" value="Genomic_DNA"/>
</dbReference>
<accession>A0A517LP22</accession>
<dbReference type="InterPro" id="IPR011042">
    <property type="entry name" value="6-blade_b-propeller_TolB-like"/>
</dbReference>
<sequence length="370" mass="40319">MADFIAVDSLPFHCDRMSSVTTVNLLTLATSLPYAAQINSFTDSTPELSFVQYEDEFSSILGLNPSWEKIANRSFKAFHEAGVYDQKTGQLFMTSNYEGPSNPIVVTVLNMTDYSVTSEPYEGLTAGNGGASYLAPGADGPPQVLFCDQGDNSSASSLSLLDPISKKFTPILNNYYGSAYNSLNDVKQHYSTRDVWFTDASYGYLQNFRPKPSSPNQVYRFEPKTGRVSVVADGFDQSNGIEFSPDFETIYIADTGAQEIATYDASSPATIFAFDVVKKKYLRNRRVFAYIHKGVPDGIHTDTAGNVYAGAGDGVSVWNPDGVLIGKFKVDGGAANFAFVPGGIIIFNEYRLFLAKIAAVGREVARDFGI</sequence>
<proteinExistence type="predicted"/>
<dbReference type="Gene3D" id="2.120.10.30">
    <property type="entry name" value="TolB, C-terminal domain"/>
    <property type="match status" value="1"/>
</dbReference>
<evidence type="ECO:0000259" key="1">
    <source>
        <dbReference type="Pfam" id="PF08450"/>
    </source>
</evidence>
<evidence type="ECO:0000313" key="2">
    <source>
        <dbReference type="EMBL" id="QDS77369.1"/>
    </source>
</evidence>
<dbReference type="SUPFAM" id="SSF63829">
    <property type="entry name" value="Calcium-dependent phosphotriesterase"/>
    <property type="match status" value="1"/>
</dbReference>
<dbReference type="PANTHER" id="PTHR47064">
    <property type="entry name" value="PUTATIVE (AFU_ORTHOLOGUE AFUA_1G08990)-RELATED"/>
    <property type="match status" value="1"/>
</dbReference>
<dbReference type="OrthoDB" id="423498at2759"/>
<gene>
    <name evidence="2" type="ORF">FKW77_005646</name>
</gene>
<dbReference type="Proteomes" id="UP000316270">
    <property type="component" value="Chromosome 17"/>
</dbReference>
<dbReference type="STRING" id="50376.A0A517LP22"/>
<dbReference type="InterPro" id="IPR013658">
    <property type="entry name" value="SGL"/>
</dbReference>
<dbReference type="PANTHER" id="PTHR47064:SF2">
    <property type="entry name" value="SMP-30_GLUCONOLACTONASE_LRE-LIKE REGION DOMAIN-CONTAINING PROTEIN-RELATED"/>
    <property type="match status" value="1"/>
</dbReference>